<protein>
    <submittedName>
        <fullName evidence="2">Uncharacterized protein</fullName>
    </submittedName>
</protein>
<accession>A0A7S2Y8U8</accession>
<sequence>MAEVQGEITHGLRSTDDPNAANEKTDETLNRVAPMAVVRCSRGGKTRFLYEIARMMRGYNKYLATEVACLYVSFNDYSSIREWEYKDPLQALLRRIAFEARVEQQDEAKAGRTELFLSYIEKKPVWEKESFLEWIGDTSCVLLIDEMNNLKCLRYAESREASDFCQFLKFHFIGKENRYLVFSSHVMGTLPFVSEFMDASEGSARAIELQKLPLVPSLAKAITLNKWIDSTREAVYYGLVPGIIYEAPMRGKNISGKRQQAVINFIKRSTGKYDVALFKILKSLINGEWEIVPEDLLILLDSAPDMDGLVQKIQWIPFHLQHVLESMGRETFDNARLAEKLAEFCNIKGSKENSGEGWESLFVLFLFAYCLTGTSDGTFVLGDWFAHGEPPKVFLNGPYSASNNDGRLISACKTWDELEPGMELGEAPQLSIYYPTHNSFEVYDVIVVYSENRKSQCVFGYQLKEGKATREHAAHSSMSRSFFVQGSPPRSTISKDAKGWCVPNKEVIDSFFGESGKHWTPQAWKAFSAASNDG</sequence>
<evidence type="ECO:0000256" key="1">
    <source>
        <dbReference type="SAM" id="MobiDB-lite"/>
    </source>
</evidence>
<dbReference type="EMBL" id="HBHT01014235">
    <property type="protein sequence ID" value="CAD9960247.1"/>
    <property type="molecule type" value="Transcribed_RNA"/>
</dbReference>
<name>A0A7S2Y8U8_9STRA</name>
<feature type="region of interest" description="Disordered" evidence="1">
    <location>
        <begin position="1"/>
        <end position="27"/>
    </location>
</feature>
<evidence type="ECO:0000313" key="2">
    <source>
        <dbReference type="EMBL" id="CAD9960247.1"/>
    </source>
</evidence>
<dbReference type="AlphaFoldDB" id="A0A7S2Y8U8"/>
<organism evidence="2">
    <name type="scientific">Entomoneis paludosa</name>
    <dbReference type="NCBI Taxonomy" id="265537"/>
    <lineage>
        <taxon>Eukaryota</taxon>
        <taxon>Sar</taxon>
        <taxon>Stramenopiles</taxon>
        <taxon>Ochrophyta</taxon>
        <taxon>Bacillariophyta</taxon>
        <taxon>Bacillariophyceae</taxon>
        <taxon>Bacillariophycidae</taxon>
        <taxon>Entomoneidaceae</taxon>
        <taxon>Entomoneis</taxon>
    </lineage>
</organism>
<gene>
    <name evidence="2" type="ORF">APAL1065_LOCUS9546</name>
</gene>
<proteinExistence type="predicted"/>
<reference evidence="2" key="1">
    <citation type="submission" date="2021-01" db="EMBL/GenBank/DDBJ databases">
        <authorList>
            <person name="Corre E."/>
            <person name="Pelletier E."/>
            <person name="Niang G."/>
            <person name="Scheremetjew M."/>
            <person name="Finn R."/>
            <person name="Kale V."/>
            <person name="Holt S."/>
            <person name="Cochrane G."/>
            <person name="Meng A."/>
            <person name="Brown T."/>
            <person name="Cohen L."/>
        </authorList>
    </citation>
    <scope>NUCLEOTIDE SEQUENCE</scope>
    <source>
        <strain evidence="2">CCMP125</strain>
    </source>
</reference>